<comment type="caution">
    <text evidence="2">The sequence shown here is derived from an EMBL/GenBank/DDBJ whole genome shotgun (WGS) entry which is preliminary data.</text>
</comment>
<evidence type="ECO:0000313" key="3">
    <source>
        <dbReference type="Proteomes" id="UP000663842"/>
    </source>
</evidence>
<sequence length="109" mass="12455">EPETNPFSGHPAWETNRIWTTTQYITPISNIPTEFRDRRDSTIFHNTLGFHERQLGPEPDRTALITSQIEHDELSLRAICGPPPSPLDGIPAQRWREPRNDSPLSVDIT</sequence>
<protein>
    <submittedName>
        <fullName evidence="2">Uncharacterized protein</fullName>
    </submittedName>
</protein>
<name>A0A820Q244_9BILA</name>
<gene>
    <name evidence="2" type="ORF">UXM345_LOCUS38608</name>
</gene>
<dbReference type="Proteomes" id="UP000663842">
    <property type="component" value="Unassembled WGS sequence"/>
</dbReference>
<feature type="region of interest" description="Disordered" evidence="1">
    <location>
        <begin position="81"/>
        <end position="109"/>
    </location>
</feature>
<reference evidence="2" key="1">
    <citation type="submission" date="2021-02" db="EMBL/GenBank/DDBJ databases">
        <authorList>
            <person name="Nowell W R."/>
        </authorList>
    </citation>
    <scope>NUCLEOTIDE SEQUENCE</scope>
</reference>
<evidence type="ECO:0000256" key="1">
    <source>
        <dbReference type="SAM" id="MobiDB-lite"/>
    </source>
</evidence>
<accession>A0A820Q244</accession>
<feature type="non-terminal residue" evidence="2">
    <location>
        <position position="1"/>
    </location>
</feature>
<dbReference type="AlphaFoldDB" id="A0A820Q244"/>
<proteinExistence type="predicted"/>
<dbReference type="EMBL" id="CAJOBF010029416">
    <property type="protein sequence ID" value="CAF4415263.1"/>
    <property type="molecule type" value="Genomic_DNA"/>
</dbReference>
<evidence type="ECO:0000313" key="2">
    <source>
        <dbReference type="EMBL" id="CAF4415263.1"/>
    </source>
</evidence>
<feature type="non-terminal residue" evidence="2">
    <location>
        <position position="109"/>
    </location>
</feature>
<organism evidence="2 3">
    <name type="scientific">Rotaria magnacalcarata</name>
    <dbReference type="NCBI Taxonomy" id="392030"/>
    <lineage>
        <taxon>Eukaryota</taxon>
        <taxon>Metazoa</taxon>
        <taxon>Spiralia</taxon>
        <taxon>Gnathifera</taxon>
        <taxon>Rotifera</taxon>
        <taxon>Eurotatoria</taxon>
        <taxon>Bdelloidea</taxon>
        <taxon>Philodinida</taxon>
        <taxon>Philodinidae</taxon>
        <taxon>Rotaria</taxon>
    </lineage>
</organism>